<dbReference type="EC" id="6.2.1.2" evidence="4"/>
<dbReference type="PROSITE" id="PS00455">
    <property type="entry name" value="AMP_BINDING"/>
    <property type="match status" value="1"/>
</dbReference>
<dbReference type="InterPro" id="IPR000873">
    <property type="entry name" value="AMP-dep_synth/lig_dom"/>
</dbReference>
<proteinExistence type="inferred from homology"/>
<comment type="catalytic activity">
    <reaction evidence="7">
        <text>a medium-chain fatty acid + ATP + CoA = a medium-chain fatty acyl-CoA + AMP + diphosphate</text>
        <dbReference type="Rhea" id="RHEA:48340"/>
        <dbReference type="ChEBI" id="CHEBI:30616"/>
        <dbReference type="ChEBI" id="CHEBI:33019"/>
        <dbReference type="ChEBI" id="CHEBI:57287"/>
        <dbReference type="ChEBI" id="CHEBI:59558"/>
        <dbReference type="ChEBI" id="CHEBI:90546"/>
        <dbReference type="ChEBI" id="CHEBI:456215"/>
        <dbReference type="EC" id="6.2.1.2"/>
    </reaction>
</comment>
<dbReference type="InterPro" id="IPR020845">
    <property type="entry name" value="AMP-binding_CS"/>
</dbReference>
<dbReference type="InterPro" id="IPR025110">
    <property type="entry name" value="AMP-bd_C"/>
</dbReference>
<dbReference type="Pfam" id="PF13193">
    <property type="entry name" value="AMP-binding_C"/>
    <property type="match status" value="1"/>
</dbReference>
<dbReference type="InterPro" id="IPR045851">
    <property type="entry name" value="AMP-bd_C_sf"/>
</dbReference>
<keyword evidence="2" id="KW-0436">Ligase</keyword>
<evidence type="ECO:0000256" key="1">
    <source>
        <dbReference type="ARBA" id="ARBA00006432"/>
    </source>
</evidence>
<evidence type="ECO:0000256" key="5">
    <source>
        <dbReference type="ARBA" id="ARBA00039638"/>
    </source>
</evidence>
<evidence type="ECO:0000313" key="10">
    <source>
        <dbReference type="EMBL" id="KRT83840.1"/>
    </source>
</evidence>
<comment type="catalytic activity">
    <reaction evidence="6">
        <text>octanoate + ATP + CoA = octanoyl-CoA + AMP + diphosphate</text>
        <dbReference type="Rhea" id="RHEA:33631"/>
        <dbReference type="ChEBI" id="CHEBI:25646"/>
        <dbReference type="ChEBI" id="CHEBI:30616"/>
        <dbReference type="ChEBI" id="CHEBI:33019"/>
        <dbReference type="ChEBI" id="CHEBI:57287"/>
        <dbReference type="ChEBI" id="CHEBI:57386"/>
        <dbReference type="ChEBI" id="CHEBI:456215"/>
    </reaction>
</comment>
<keyword evidence="11" id="KW-1185">Reference proteome</keyword>
<evidence type="ECO:0000313" key="11">
    <source>
        <dbReference type="Proteomes" id="UP000051574"/>
    </source>
</evidence>
<dbReference type="Gene3D" id="3.30.300.30">
    <property type="match status" value="1"/>
</dbReference>
<dbReference type="PANTHER" id="PTHR43201">
    <property type="entry name" value="ACYL-COA SYNTHETASE"/>
    <property type="match status" value="1"/>
</dbReference>
<dbReference type="GO" id="GO:0006631">
    <property type="term" value="P:fatty acid metabolic process"/>
    <property type="evidence" value="ECO:0007669"/>
    <property type="project" value="TreeGrafter"/>
</dbReference>
<name>A0A0T6B912_9SCAR</name>
<gene>
    <name evidence="10" type="ORF">AMK59_4875</name>
</gene>
<accession>A0A0T6B912</accession>
<protein>
    <recommendedName>
        <fullName evidence="5">Medium-chain acyl-CoA ligase ACSF2, mitochondrial</fullName>
        <ecNumber evidence="4">6.2.1.2</ecNumber>
    </recommendedName>
</protein>
<feature type="non-terminal residue" evidence="10">
    <location>
        <position position="1"/>
    </location>
</feature>
<dbReference type="InterPro" id="IPR042099">
    <property type="entry name" value="ANL_N_sf"/>
</dbReference>
<feature type="domain" description="AMP-dependent synthetase/ligase" evidence="8">
    <location>
        <begin position="48"/>
        <end position="438"/>
    </location>
</feature>
<feature type="domain" description="AMP-binding enzyme C-terminal" evidence="9">
    <location>
        <begin position="489"/>
        <end position="564"/>
    </location>
</feature>
<evidence type="ECO:0000256" key="4">
    <source>
        <dbReference type="ARBA" id="ARBA00039009"/>
    </source>
</evidence>
<comment type="caution">
    <text evidence="10">The sequence shown here is derived from an EMBL/GenBank/DDBJ whole genome shotgun (WGS) entry which is preliminary data.</text>
</comment>
<comment type="similarity">
    <text evidence="1">Belongs to the ATP-dependent AMP-binding enzyme family.</text>
</comment>
<comment type="function">
    <text evidence="3">Acyl-CoA synthases catalyze the initial reaction in fatty acid metabolism, by forming a thioester with CoA. Has some preference toward medium-chain substrates. Plays a role in adipocyte differentiation.</text>
</comment>
<dbReference type="SUPFAM" id="SSF56801">
    <property type="entry name" value="Acetyl-CoA synthetase-like"/>
    <property type="match status" value="1"/>
</dbReference>
<dbReference type="Gene3D" id="3.40.50.12780">
    <property type="entry name" value="N-terminal domain of ligase-like"/>
    <property type="match status" value="1"/>
</dbReference>
<dbReference type="Proteomes" id="UP000051574">
    <property type="component" value="Unassembled WGS sequence"/>
</dbReference>
<dbReference type="Pfam" id="PF00501">
    <property type="entry name" value="AMP-binding"/>
    <property type="match status" value="1"/>
</dbReference>
<evidence type="ECO:0000259" key="8">
    <source>
        <dbReference type="Pfam" id="PF00501"/>
    </source>
</evidence>
<evidence type="ECO:0000256" key="6">
    <source>
        <dbReference type="ARBA" id="ARBA00047319"/>
    </source>
</evidence>
<dbReference type="OrthoDB" id="10253115at2759"/>
<dbReference type="GO" id="GO:0031956">
    <property type="term" value="F:medium-chain fatty acid-CoA ligase activity"/>
    <property type="evidence" value="ECO:0007669"/>
    <property type="project" value="UniProtKB-EC"/>
</dbReference>
<sequence length="574" mass="64341">VTAIQPKLILFSSCAKRFNSRWRKCSNLSYIHKIGSEPLRYMSIGELLERAAIKYRDRPSLISRGQNVSITFGDLLEKADRLAAGFRALGLQKGDRVGLCLPNQYEWNVVLFACLRADLMLVALNPAYQAREIEYCINKVGISTMIFGDKFRKQNYYELLGKVCPNITRCEPGKIKSTNVPSLKTAIFISDDSFKGTYGYNEIINLGSENFIKSIKRNQHLIKADSACILQFTSGTTGEAKATMASHFNVVNNSYSIAKRVELNTKHHTICLSNPLFHAFGIVVNTVGSLHFGTTSVLPGIAYNPNETLDAIKEERCTVIYGTPTMHVDLVDVQTKRKEDINPEIALTGGALCSAHLFKSMLEVLKVKKVKSIFGQTEATGVVFHSMPDDDLYLSTATIGYIGDHIEAKVIDSEGHLVPFGQPGELCVRGYVSMLGYWEDEEKTRETISKDGWLRTGDLFILEKNGYGKIIGRLKEMIIRGGENIYPKEIEDFLNTHPNILEAHVIGVPHERLGEEVCVFVRLKEGKTLTYEQMVEFCKGEISYFKIPAHLRVLNDLPKTASGKVQKFKLKELF</sequence>
<organism evidence="10 11">
    <name type="scientific">Oryctes borbonicus</name>
    <dbReference type="NCBI Taxonomy" id="1629725"/>
    <lineage>
        <taxon>Eukaryota</taxon>
        <taxon>Metazoa</taxon>
        <taxon>Ecdysozoa</taxon>
        <taxon>Arthropoda</taxon>
        <taxon>Hexapoda</taxon>
        <taxon>Insecta</taxon>
        <taxon>Pterygota</taxon>
        <taxon>Neoptera</taxon>
        <taxon>Endopterygota</taxon>
        <taxon>Coleoptera</taxon>
        <taxon>Polyphaga</taxon>
        <taxon>Scarabaeiformia</taxon>
        <taxon>Scarabaeidae</taxon>
        <taxon>Dynastinae</taxon>
        <taxon>Oryctes</taxon>
    </lineage>
</organism>
<dbReference type="PANTHER" id="PTHR43201:SF5">
    <property type="entry name" value="MEDIUM-CHAIN ACYL-COA LIGASE ACSF2, MITOCHONDRIAL"/>
    <property type="match status" value="1"/>
</dbReference>
<reference evidence="10 11" key="1">
    <citation type="submission" date="2015-09" db="EMBL/GenBank/DDBJ databases">
        <title>Draft genome of the scarab beetle Oryctes borbonicus.</title>
        <authorList>
            <person name="Meyer J.M."/>
            <person name="Markov G.V."/>
            <person name="Baskaran P."/>
            <person name="Herrmann M."/>
            <person name="Sommer R.J."/>
            <person name="Roedelsperger C."/>
        </authorList>
    </citation>
    <scope>NUCLEOTIDE SEQUENCE [LARGE SCALE GENOMIC DNA]</scope>
    <source>
        <strain evidence="10">OB123</strain>
        <tissue evidence="10">Whole animal</tissue>
    </source>
</reference>
<evidence type="ECO:0000256" key="2">
    <source>
        <dbReference type="ARBA" id="ARBA00022598"/>
    </source>
</evidence>
<dbReference type="FunFam" id="3.30.300.30:FF:000008">
    <property type="entry name" value="2,3-dihydroxybenzoate-AMP ligase"/>
    <property type="match status" value="1"/>
</dbReference>
<evidence type="ECO:0000256" key="3">
    <source>
        <dbReference type="ARBA" id="ARBA00037247"/>
    </source>
</evidence>
<evidence type="ECO:0000259" key="9">
    <source>
        <dbReference type="Pfam" id="PF13193"/>
    </source>
</evidence>
<evidence type="ECO:0000256" key="7">
    <source>
        <dbReference type="ARBA" id="ARBA00048277"/>
    </source>
</evidence>
<dbReference type="AlphaFoldDB" id="A0A0T6B912"/>
<dbReference type="EMBL" id="LJIG01009058">
    <property type="protein sequence ID" value="KRT83840.1"/>
    <property type="molecule type" value="Genomic_DNA"/>
</dbReference>